<dbReference type="Pfam" id="PF02389">
    <property type="entry name" value="Cornifin"/>
    <property type="match status" value="1"/>
</dbReference>
<feature type="region of interest" description="Disordered" evidence="1">
    <location>
        <begin position="38"/>
        <end position="184"/>
    </location>
</feature>
<proteinExistence type="predicted"/>
<evidence type="ECO:0000313" key="3">
    <source>
        <dbReference type="Proteomes" id="UP000242942"/>
    </source>
</evidence>
<protein>
    <recommendedName>
        <fullName evidence="4">Heptatricopeptide repeat-containing protein HPR1</fullName>
    </recommendedName>
</protein>
<dbReference type="VEuPathDB" id="PlasmoDB:PocGH01_06026100"/>
<keyword evidence="3" id="KW-1185">Reference proteome</keyword>
<reference evidence="2 3" key="1">
    <citation type="submission" date="2016-06" db="EMBL/GenBank/DDBJ databases">
        <authorList>
            <consortium name="Pathogen Informatics"/>
        </authorList>
    </citation>
    <scope>NUCLEOTIDE SEQUENCE [LARGE SCALE GENOMIC DNA]</scope>
    <source>
        <strain evidence="2">PocGH01</strain>
    </source>
</reference>
<dbReference type="VEuPathDB" id="PlasmoDB:POWCR01_060021000"/>
<gene>
    <name evidence="2" type="primary">PocGH01_06026100</name>
    <name evidence="2" type="ORF">POCGH01_06026100</name>
</gene>
<evidence type="ECO:0000313" key="2">
    <source>
        <dbReference type="EMBL" id="SCP03961.1"/>
    </source>
</evidence>
<dbReference type="Proteomes" id="UP000242942">
    <property type="component" value="Chromosome 6"/>
</dbReference>
<dbReference type="EMBL" id="LT594587">
    <property type="protein sequence ID" value="SCP03961.1"/>
    <property type="molecule type" value="Genomic_DNA"/>
</dbReference>
<sequence>MIRYLNFLLGSRTQWYRTWRELSPRCLFVVARNTHGTVHRSGDRTVPRSGHINVPRSGDRTVPRSGHINVPRSGDRTVPRSGHINVPRSGDRTVPRSGHINVPRSGDRTVPRSGHINVPRSGDRTVPRSGHINVPRSGDRTVPRSGHINVPRSGDRTVPRSGHINVPRSGDRTVPRSGHINVPRSGHITEHIKQHRTKNVNPNDSTEDKIILERNYDKIKYLKTQELRILSENCCKKNISDVIIWSEISKNAIEKCNDFKYFDAVLLLSSFDKMNIVDKSLYQNFADIFIKQINYLEPRHFIILINLYYNVNIFPRILFIEIFHGIIKFIYKLYPNEYIDLLLCFAKLNILNKELINILCKSIIKNINIFNYINLCCIIGSLRSLNIYDNIFYFIIDKKQQKELKLLTVQEIFDNLKNIKLLTFSWELYENDLLNEFFYRIDNFKNEIDVNQLDDPFICLNFLVIKNYVSKNFLLALSKWCANQVYEYPSRSTKRPLSFQLIKLYHLMKENKVENLHFIEKAIYRFVISRGGLETNRDKMFKPVSYQKGRKYIFTRDPLARTQDVFRERGTDSGTDMHSAKWGDIRRSDYLQNVGENLEQAETNITNAWESEIEYEDESSQDKFISGDYGVVRKISEKKRLVSLSLERKTEKKKDTHSNSRYCNFKLRQRPKRIKNGPAEVTISK</sequence>
<name>A0A1D3TG95_PLAOA</name>
<evidence type="ECO:0000256" key="1">
    <source>
        <dbReference type="SAM" id="MobiDB-lite"/>
    </source>
</evidence>
<evidence type="ECO:0008006" key="4">
    <source>
        <dbReference type="Google" id="ProtNLM"/>
    </source>
</evidence>
<accession>A0A1D3TG95</accession>
<dbReference type="OrthoDB" id="432905at2759"/>
<dbReference type="AlphaFoldDB" id="A0A1D3TG95"/>
<organism evidence="2 3">
    <name type="scientific">Plasmodium ovale</name>
    <name type="common">malaria parasite P. ovale</name>
    <dbReference type="NCBI Taxonomy" id="36330"/>
    <lineage>
        <taxon>Eukaryota</taxon>
        <taxon>Sar</taxon>
        <taxon>Alveolata</taxon>
        <taxon>Apicomplexa</taxon>
        <taxon>Aconoidasida</taxon>
        <taxon>Haemosporida</taxon>
        <taxon>Plasmodiidae</taxon>
        <taxon>Plasmodium</taxon>
        <taxon>Plasmodium (Plasmodium)</taxon>
    </lineage>
</organism>